<dbReference type="InParanoid" id="A0A0Q3J3V5"/>
<protein>
    <submittedName>
        <fullName evidence="2 3">Uncharacterized protein</fullName>
    </submittedName>
</protein>
<dbReference type="EMBL" id="CM000881">
    <property type="protein sequence ID" value="KQK07428.1"/>
    <property type="molecule type" value="Genomic_DNA"/>
</dbReference>
<evidence type="ECO:0000313" key="2">
    <source>
        <dbReference type="EMBL" id="KQK07428.1"/>
    </source>
</evidence>
<reference evidence="2" key="2">
    <citation type="submission" date="2017-06" db="EMBL/GenBank/DDBJ databases">
        <title>WGS assembly of Brachypodium distachyon.</title>
        <authorList>
            <consortium name="The International Brachypodium Initiative"/>
            <person name="Lucas S."/>
            <person name="Harmon-Smith M."/>
            <person name="Lail K."/>
            <person name="Tice H."/>
            <person name="Grimwood J."/>
            <person name="Bruce D."/>
            <person name="Barry K."/>
            <person name="Shu S."/>
            <person name="Lindquist E."/>
            <person name="Wang M."/>
            <person name="Pitluck S."/>
            <person name="Vogel J.P."/>
            <person name="Garvin D.F."/>
            <person name="Mockler T.C."/>
            <person name="Schmutz J."/>
            <person name="Rokhsar D."/>
            <person name="Bevan M.W."/>
        </authorList>
    </citation>
    <scope>NUCLEOTIDE SEQUENCE</scope>
    <source>
        <strain evidence="2">Bd21</strain>
    </source>
</reference>
<feature type="region of interest" description="Disordered" evidence="1">
    <location>
        <begin position="56"/>
        <end position="110"/>
    </location>
</feature>
<keyword evidence="4" id="KW-1185">Reference proteome</keyword>
<dbReference type="Gramene" id="KQK07428">
    <property type="protein sequence ID" value="KQK07428"/>
    <property type="gene ID" value="BRADI_2g35350v3"/>
</dbReference>
<dbReference type="AlphaFoldDB" id="A0A0Q3J3V5"/>
<evidence type="ECO:0000256" key="1">
    <source>
        <dbReference type="SAM" id="MobiDB-lite"/>
    </source>
</evidence>
<feature type="compositionally biased region" description="Basic residues" evidence="1">
    <location>
        <begin position="94"/>
        <end position="110"/>
    </location>
</feature>
<proteinExistence type="predicted"/>
<feature type="compositionally biased region" description="Basic and acidic residues" evidence="1">
    <location>
        <begin position="56"/>
        <end position="65"/>
    </location>
</feature>
<organism evidence="2">
    <name type="scientific">Brachypodium distachyon</name>
    <name type="common">Purple false brome</name>
    <name type="synonym">Trachynia distachya</name>
    <dbReference type="NCBI Taxonomy" id="15368"/>
    <lineage>
        <taxon>Eukaryota</taxon>
        <taxon>Viridiplantae</taxon>
        <taxon>Streptophyta</taxon>
        <taxon>Embryophyta</taxon>
        <taxon>Tracheophyta</taxon>
        <taxon>Spermatophyta</taxon>
        <taxon>Magnoliopsida</taxon>
        <taxon>Liliopsida</taxon>
        <taxon>Poales</taxon>
        <taxon>Poaceae</taxon>
        <taxon>BOP clade</taxon>
        <taxon>Pooideae</taxon>
        <taxon>Stipodae</taxon>
        <taxon>Brachypodieae</taxon>
        <taxon>Brachypodium</taxon>
    </lineage>
</organism>
<accession>A0A0Q3J3V5</accession>
<dbReference type="Proteomes" id="UP000008810">
    <property type="component" value="Chromosome 2"/>
</dbReference>
<evidence type="ECO:0000313" key="4">
    <source>
        <dbReference type="Proteomes" id="UP000008810"/>
    </source>
</evidence>
<feature type="compositionally biased region" description="Basic residues" evidence="1">
    <location>
        <begin position="68"/>
        <end position="80"/>
    </location>
</feature>
<name>A0A0Q3J3V5_BRADI</name>
<reference evidence="3" key="3">
    <citation type="submission" date="2018-08" db="UniProtKB">
        <authorList>
            <consortium name="EnsemblPlants"/>
        </authorList>
    </citation>
    <scope>IDENTIFICATION</scope>
    <source>
        <strain evidence="3">cv. Bd21</strain>
    </source>
</reference>
<gene>
    <name evidence="2" type="ORF">BRADI_2g35350v3</name>
</gene>
<dbReference type="EnsemblPlants" id="KQK07428">
    <property type="protein sequence ID" value="KQK07428"/>
    <property type="gene ID" value="BRADI_2g35350v3"/>
</dbReference>
<evidence type="ECO:0000313" key="3">
    <source>
        <dbReference type="EnsemblPlants" id="KQK07428"/>
    </source>
</evidence>
<sequence length="129" mass="15815">MCSPLWLHFEPLLRRREEYRRSPPVVTLFHPEKCPVKQVLIQPNKKYREVKFTKGGRQYETKDTPSHCPRRSPKLQHKQYTKQPAPTKLQKAFSAKKKKRRRRIRRRKKWQKPTISDHILWAQHIYYTK</sequence>
<reference evidence="2 3" key="1">
    <citation type="journal article" date="2010" name="Nature">
        <title>Genome sequencing and analysis of the model grass Brachypodium distachyon.</title>
        <authorList>
            <consortium name="International Brachypodium Initiative"/>
        </authorList>
    </citation>
    <scope>NUCLEOTIDE SEQUENCE [LARGE SCALE GENOMIC DNA]</scope>
    <source>
        <strain evidence="2 3">Bd21</strain>
    </source>
</reference>